<sequence length="134" mass="14823">MEGRPVACQISSPTLSTTSTTDTRQLLAFNHGYAAQNVHRYADAIFDAGGSMQNVWAFMDGTVRGICRPKNHLRQQSVYNGHKRKHALKYQTLTTPDGTQPLSQHYRVAVLLTNCVTCLRGGNTVSDFFLFGST</sequence>
<gene>
    <name evidence="1" type="ORF">N0F65_000426</name>
</gene>
<comment type="caution">
    <text evidence="1">The sequence shown here is derived from an EMBL/GenBank/DDBJ whole genome shotgun (WGS) entry which is preliminary data.</text>
</comment>
<reference evidence="1" key="1">
    <citation type="submission" date="2022-11" db="EMBL/GenBank/DDBJ databases">
        <authorList>
            <person name="Morgan W.R."/>
            <person name="Tartar A."/>
        </authorList>
    </citation>
    <scope>NUCLEOTIDE SEQUENCE</scope>
    <source>
        <strain evidence="1">ARSEF 373</strain>
    </source>
</reference>
<keyword evidence="2" id="KW-1185">Reference proteome</keyword>
<reference evidence="1" key="2">
    <citation type="journal article" date="2023" name="Microbiol Resour">
        <title>Decontamination and Annotation of the Draft Genome Sequence of the Oomycete Lagenidium giganteum ARSEF 373.</title>
        <authorList>
            <person name="Morgan W.R."/>
            <person name="Tartar A."/>
        </authorList>
    </citation>
    <scope>NUCLEOTIDE SEQUENCE</scope>
    <source>
        <strain evidence="1">ARSEF 373</strain>
    </source>
</reference>
<accession>A0AAV2YNF1</accession>
<name>A0AAV2YNF1_9STRA</name>
<dbReference type="Proteomes" id="UP001146120">
    <property type="component" value="Unassembled WGS sequence"/>
</dbReference>
<proteinExistence type="predicted"/>
<evidence type="ECO:0000313" key="1">
    <source>
        <dbReference type="EMBL" id="DAZ94199.1"/>
    </source>
</evidence>
<evidence type="ECO:0000313" key="2">
    <source>
        <dbReference type="Proteomes" id="UP001146120"/>
    </source>
</evidence>
<organism evidence="1 2">
    <name type="scientific">Lagenidium giganteum</name>
    <dbReference type="NCBI Taxonomy" id="4803"/>
    <lineage>
        <taxon>Eukaryota</taxon>
        <taxon>Sar</taxon>
        <taxon>Stramenopiles</taxon>
        <taxon>Oomycota</taxon>
        <taxon>Peronosporomycetes</taxon>
        <taxon>Pythiales</taxon>
        <taxon>Pythiaceae</taxon>
    </lineage>
</organism>
<dbReference type="AlphaFoldDB" id="A0AAV2YNF1"/>
<dbReference type="EMBL" id="DAKRPA010000263">
    <property type="protein sequence ID" value="DAZ94199.1"/>
    <property type="molecule type" value="Genomic_DNA"/>
</dbReference>
<protein>
    <submittedName>
        <fullName evidence="1">Uncharacterized protein</fullName>
    </submittedName>
</protein>